<dbReference type="PRINTS" id="PR00455">
    <property type="entry name" value="HTHTETR"/>
</dbReference>
<dbReference type="GO" id="GO:0000976">
    <property type="term" value="F:transcription cis-regulatory region binding"/>
    <property type="evidence" value="ECO:0007669"/>
    <property type="project" value="TreeGrafter"/>
</dbReference>
<dbReference type="OrthoDB" id="956698at2"/>
<dbReference type="PROSITE" id="PS50977">
    <property type="entry name" value="HTH_TETR_2"/>
    <property type="match status" value="1"/>
</dbReference>
<dbReference type="Proteomes" id="UP000006461">
    <property type="component" value="Chromosome"/>
</dbReference>
<dbReference type="InterPro" id="IPR041347">
    <property type="entry name" value="MftR_C"/>
</dbReference>
<proteinExistence type="predicted"/>
<dbReference type="EMBL" id="FO203431">
    <property type="protein sequence ID" value="CCH87709.1"/>
    <property type="molecule type" value="Genomic_DNA"/>
</dbReference>
<protein>
    <submittedName>
        <fullName evidence="6">Transcriptional regulator, TetR family</fullName>
    </submittedName>
</protein>
<keyword evidence="1" id="KW-0805">Transcription regulation</keyword>
<evidence type="ECO:0000256" key="3">
    <source>
        <dbReference type="ARBA" id="ARBA00023163"/>
    </source>
</evidence>
<feature type="DNA-binding region" description="H-T-H motif" evidence="4">
    <location>
        <begin position="32"/>
        <end position="51"/>
    </location>
</feature>
<dbReference type="PROSITE" id="PS01081">
    <property type="entry name" value="HTH_TETR_1"/>
    <property type="match status" value="1"/>
</dbReference>
<dbReference type="Gene3D" id="1.10.357.10">
    <property type="entry name" value="Tetracycline Repressor, domain 2"/>
    <property type="match status" value="1"/>
</dbReference>
<evidence type="ECO:0000313" key="7">
    <source>
        <dbReference type="Proteomes" id="UP000006461"/>
    </source>
</evidence>
<keyword evidence="3" id="KW-0804">Transcription</keyword>
<dbReference type="Gene3D" id="1.10.10.60">
    <property type="entry name" value="Homeodomain-like"/>
    <property type="match status" value="1"/>
</dbReference>
<dbReference type="PANTHER" id="PTHR30055:SF238">
    <property type="entry name" value="MYCOFACTOCIN BIOSYNTHESIS TRANSCRIPTIONAL REGULATOR MFTR-RELATED"/>
    <property type="match status" value="1"/>
</dbReference>
<dbReference type="PANTHER" id="PTHR30055">
    <property type="entry name" value="HTH-TYPE TRANSCRIPTIONAL REGULATOR RUTR"/>
    <property type="match status" value="1"/>
</dbReference>
<dbReference type="eggNOG" id="COG1309">
    <property type="taxonomic scope" value="Bacteria"/>
</dbReference>
<dbReference type="KEGG" id="mmar:MODMU_2277"/>
<dbReference type="OMA" id="HEQWIAN"/>
<dbReference type="PATRIC" id="fig|477641.3.peg.2165"/>
<organism evidence="6 7">
    <name type="scientific">Modestobacter italicus (strain DSM 44449 / CECT 9708 / BC 501)</name>
    <dbReference type="NCBI Taxonomy" id="2732864"/>
    <lineage>
        <taxon>Bacteria</taxon>
        <taxon>Bacillati</taxon>
        <taxon>Actinomycetota</taxon>
        <taxon>Actinomycetes</taxon>
        <taxon>Geodermatophilales</taxon>
        <taxon>Geodermatophilaceae</taxon>
        <taxon>Modestobacter</taxon>
    </lineage>
</organism>
<evidence type="ECO:0000256" key="4">
    <source>
        <dbReference type="PROSITE-ProRule" id="PRU00335"/>
    </source>
</evidence>
<feature type="domain" description="HTH tetR-type" evidence="5">
    <location>
        <begin position="9"/>
        <end position="69"/>
    </location>
</feature>
<reference evidence="6 7" key="1">
    <citation type="journal article" date="2012" name="J. Bacteriol.">
        <title>Genome Sequence of Radiation-Resistant Modestobacter marinus Strain BC501, a Representative Actinobacterium That Thrives on Calcareous Stone Surfaces.</title>
        <authorList>
            <person name="Normand P."/>
            <person name="Gury J."/>
            <person name="Pujic P."/>
            <person name="Chouaia B."/>
            <person name="Crotti E."/>
            <person name="Brusetti L."/>
            <person name="Daffonchio D."/>
            <person name="Vacherie B."/>
            <person name="Barbe V."/>
            <person name="Medigue C."/>
            <person name="Calteau A."/>
            <person name="Ghodhbane-Gtari F."/>
            <person name="Essoussi I."/>
            <person name="Nouioui I."/>
            <person name="Abbassi-Ghozzi I."/>
            <person name="Gtari M."/>
        </authorList>
    </citation>
    <scope>NUCLEOTIDE SEQUENCE [LARGE SCALE GENOMIC DNA]</scope>
    <source>
        <strain evidence="7">BC 501</strain>
    </source>
</reference>
<evidence type="ECO:0000256" key="1">
    <source>
        <dbReference type="ARBA" id="ARBA00023015"/>
    </source>
</evidence>
<dbReference type="AlphaFoldDB" id="I4EWE6"/>
<keyword evidence="7" id="KW-1185">Reference proteome</keyword>
<evidence type="ECO:0000256" key="2">
    <source>
        <dbReference type="ARBA" id="ARBA00023125"/>
    </source>
</evidence>
<dbReference type="InterPro" id="IPR023772">
    <property type="entry name" value="DNA-bd_HTH_TetR-type_CS"/>
</dbReference>
<dbReference type="InterPro" id="IPR001647">
    <property type="entry name" value="HTH_TetR"/>
</dbReference>
<dbReference type="SUPFAM" id="SSF46689">
    <property type="entry name" value="Homeodomain-like"/>
    <property type="match status" value="1"/>
</dbReference>
<accession>I4EWE6</accession>
<dbReference type="InterPro" id="IPR009057">
    <property type="entry name" value="Homeodomain-like_sf"/>
</dbReference>
<gene>
    <name evidence="6" type="ordered locus">MODMU_2277</name>
</gene>
<dbReference type="InterPro" id="IPR050109">
    <property type="entry name" value="HTH-type_TetR-like_transc_reg"/>
</dbReference>
<dbReference type="GO" id="GO:0003700">
    <property type="term" value="F:DNA-binding transcription factor activity"/>
    <property type="evidence" value="ECO:0007669"/>
    <property type="project" value="TreeGrafter"/>
</dbReference>
<keyword evidence="2 4" id="KW-0238">DNA-binding</keyword>
<evidence type="ECO:0000313" key="6">
    <source>
        <dbReference type="EMBL" id="CCH87709.1"/>
    </source>
</evidence>
<dbReference type="Pfam" id="PF00440">
    <property type="entry name" value="TetR_N"/>
    <property type="match status" value="1"/>
</dbReference>
<dbReference type="STRING" id="477641.MODMU_2277"/>
<name>I4EWE6_MODI5</name>
<dbReference type="Pfam" id="PF17754">
    <property type="entry name" value="TetR_C_14"/>
    <property type="match status" value="1"/>
</dbReference>
<evidence type="ECO:0000259" key="5">
    <source>
        <dbReference type="PROSITE" id="PS50977"/>
    </source>
</evidence>
<dbReference type="HOGENOM" id="CLU_069356_2_1_11"/>
<sequence>MSVAAGRPATTAHELAAVAQRLFVAGGFEQTSIEDVAAAAGISRRTFFRYFATKADVLFADSPAELARLRECLADPAPGLTYREVVTRSVTTALRVPAGEEEWARQRAQLILTVPALQAHASVVFAAWRSAAADFARTLRAADPMFPLAVGHAVLAATLAAHEHWISEPGGDLADALTGMLRLLLPPEPTLR</sequence>